<name>A0ABT9RHR7_9ACTN</name>
<protein>
    <recommendedName>
        <fullName evidence="3">DUF4365 domain-containing protein</fullName>
    </recommendedName>
</protein>
<proteinExistence type="predicted"/>
<organism evidence="1 2">
    <name type="scientific">Streptosporangium brasiliense</name>
    <dbReference type="NCBI Taxonomy" id="47480"/>
    <lineage>
        <taxon>Bacteria</taxon>
        <taxon>Bacillati</taxon>
        <taxon>Actinomycetota</taxon>
        <taxon>Actinomycetes</taxon>
        <taxon>Streptosporangiales</taxon>
        <taxon>Streptosporangiaceae</taxon>
        <taxon>Streptosporangium</taxon>
    </lineage>
</organism>
<accession>A0ABT9RHR7</accession>
<dbReference type="Proteomes" id="UP001230426">
    <property type="component" value="Unassembled WGS sequence"/>
</dbReference>
<keyword evidence="2" id="KW-1185">Reference proteome</keyword>
<dbReference type="EMBL" id="JAUSRB010000002">
    <property type="protein sequence ID" value="MDP9868817.1"/>
    <property type="molecule type" value="Genomic_DNA"/>
</dbReference>
<comment type="caution">
    <text evidence="1">The sequence shown here is derived from an EMBL/GenBank/DDBJ whole genome shotgun (WGS) entry which is preliminary data.</text>
</comment>
<sequence>MLSDERHAVIELKTGRTTSTISKHDVDQLGGSALWDKDVYPDVTHLPVIVHPSRELDGKATPVPGMRVITQDKWDLLAAAMQNWAEALAAGHARWKDPQAVAEQLAHHKLAGASLFNTYSLPPRRPRA</sequence>
<reference evidence="1 2" key="1">
    <citation type="submission" date="2023-07" db="EMBL/GenBank/DDBJ databases">
        <title>Sequencing the genomes of 1000 actinobacteria strains.</title>
        <authorList>
            <person name="Klenk H.-P."/>
        </authorList>
    </citation>
    <scope>NUCLEOTIDE SEQUENCE [LARGE SCALE GENOMIC DNA]</scope>
    <source>
        <strain evidence="1 2">DSM 44109</strain>
    </source>
</reference>
<dbReference type="RefSeq" id="WP_306872080.1">
    <property type="nucleotide sequence ID" value="NZ_JAUSRB010000002.1"/>
</dbReference>
<evidence type="ECO:0000313" key="1">
    <source>
        <dbReference type="EMBL" id="MDP9868817.1"/>
    </source>
</evidence>
<evidence type="ECO:0000313" key="2">
    <source>
        <dbReference type="Proteomes" id="UP001230426"/>
    </source>
</evidence>
<gene>
    <name evidence="1" type="ORF">J2S55_008083</name>
</gene>
<evidence type="ECO:0008006" key="3">
    <source>
        <dbReference type="Google" id="ProtNLM"/>
    </source>
</evidence>